<evidence type="ECO:0000256" key="3">
    <source>
        <dbReference type="ARBA" id="ARBA00023015"/>
    </source>
</evidence>
<dbReference type="EMBL" id="JBEAFC010000008">
    <property type="protein sequence ID" value="KAL1545659.1"/>
    <property type="molecule type" value="Genomic_DNA"/>
</dbReference>
<dbReference type="PROSITE" id="PS51754">
    <property type="entry name" value="OVATE"/>
    <property type="match status" value="1"/>
</dbReference>
<evidence type="ECO:0000256" key="5">
    <source>
        <dbReference type="ARBA" id="ARBA00023242"/>
    </source>
</evidence>
<feature type="domain" description="OVATE" evidence="7">
    <location>
        <begin position="108"/>
        <end position="167"/>
    </location>
</feature>
<dbReference type="NCBIfam" id="TIGR01568">
    <property type="entry name" value="A_thal_3678"/>
    <property type="match status" value="1"/>
</dbReference>
<evidence type="ECO:0000256" key="6">
    <source>
        <dbReference type="RuleBase" id="RU367028"/>
    </source>
</evidence>
<dbReference type="Proteomes" id="UP001567538">
    <property type="component" value="Unassembled WGS sequence"/>
</dbReference>
<comment type="function">
    <text evidence="6">Transcriptional repressor that regulates multiple aspects of plant growth and development.</text>
</comment>
<evidence type="ECO:0000259" key="7">
    <source>
        <dbReference type="PROSITE" id="PS51754"/>
    </source>
</evidence>
<keyword evidence="5 6" id="KW-0539">Nucleus</keyword>
<keyword evidence="4 6" id="KW-0804">Transcription</keyword>
<dbReference type="PANTHER" id="PTHR33057">
    <property type="entry name" value="TRANSCRIPTION REPRESSOR OFP7-RELATED"/>
    <property type="match status" value="1"/>
</dbReference>
<evidence type="ECO:0000313" key="9">
    <source>
        <dbReference type="Proteomes" id="UP001567538"/>
    </source>
</evidence>
<accession>A0ABD1GNF0</accession>
<keyword evidence="9" id="KW-1185">Reference proteome</keyword>
<dbReference type="PANTHER" id="PTHR33057:SF98">
    <property type="entry name" value="TRANSCRIPTION REPRESSOR OFP18"/>
    <property type="match status" value="1"/>
</dbReference>
<dbReference type="InterPro" id="IPR006458">
    <property type="entry name" value="Ovate_C"/>
</dbReference>
<name>A0ABD1GNF0_SALDI</name>
<evidence type="ECO:0000256" key="1">
    <source>
        <dbReference type="ARBA" id="ARBA00004123"/>
    </source>
</evidence>
<keyword evidence="3 6" id="KW-0805">Transcription regulation</keyword>
<comment type="subcellular location">
    <subcellularLocation>
        <location evidence="1 6">Nucleus</location>
    </subcellularLocation>
</comment>
<dbReference type="Pfam" id="PF04844">
    <property type="entry name" value="Ovate"/>
    <property type="match status" value="1"/>
</dbReference>
<protein>
    <recommendedName>
        <fullName evidence="6">Transcription repressor</fullName>
    </recommendedName>
    <alternativeName>
        <fullName evidence="6">Ovate family protein</fullName>
    </alternativeName>
</protein>
<proteinExistence type="predicted"/>
<sequence>MVKKKKFPFLLKATTISAVASPWPCANNPKTLSFRANADTNIYKSMNSAYLDGNATPDSFFSIRRDESAVFGGLRSDRLFFDPGETSSILEEAAKAQAFPYSEGVKVMAMDSNDPFLDFRSSMAEMVEAHGLKSWDCLEELLTCYLRVNEKGNHGYIVGAFVDLLIHLSLQERIDDRCSAHYSFTSPLSFSSSTTTYSSTSPGLSMLENDDQISAPDGSSECFSDQNIVVRSVSN</sequence>
<comment type="caution">
    <text evidence="8">The sequence shown here is derived from an EMBL/GenBank/DDBJ whole genome shotgun (WGS) entry which is preliminary data.</text>
</comment>
<dbReference type="GO" id="GO:0045892">
    <property type="term" value="P:negative regulation of DNA-templated transcription"/>
    <property type="evidence" value="ECO:0007669"/>
    <property type="project" value="UniProtKB-UniRule"/>
</dbReference>
<organism evidence="8 9">
    <name type="scientific">Salvia divinorum</name>
    <name type="common">Maria pastora</name>
    <name type="synonym">Diviner's sage</name>
    <dbReference type="NCBI Taxonomy" id="28513"/>
    <lineage>
        <taxon>Eukaryota</taxon>
        <taxon>Viridiplantae</taxon>
        <taxon>Streptophyta</taxon>
        <taxon>Embryophyta</taxon>
        <taxon>Tracheophyta</taxon>
        <taxon>Spermatophyta</taxon>
        <taxon>Magnoliopsida</taxon>
        <taxon>eudicotyledons</taxon>
        <taxon>Gunneridae</taxon>
        <taxon>Pentapetalae</taxon>
        <taxon>asterids</taxon>
        <taxon>lamiids</taxon>
        <taxon>Lamiales</taxon>
        <taxon>Lamiaceae</taxon>
        <taxon>Nepetoideae</taxon>
        <taxon>Mentheae</taxon>
        <taxon>Salviinae</taxon>
        <taxon>Salvia</taxon>
        <taxon>Salvia subgen. Calosphace</taxon>
    </lineage>
</organism>
<dbReference type="AlphaFoldDB" id="A0ABD1GNF0"/>
<keyword evidence="2 6" id="KW-0678">Repressor</keyword>
<dbReference type="GO" id="GO:0005634">
    <property type="term" value="C:nucleus"/>
    <property type="evidence" value="ECO:0007669"/>
    <property type="project" value="UniProtKB-SubCell"/>
</dbReference>
<evidence type="ECO:0000313" key="8">
    <source>
        <dbReference type="EMBL" id="KAL1545659.1"/>
    </source>
</evidence>
<evidence type="ECO:0000256" key="4">
    <source>
        <dbReference type="ARBA" id="ARBA00023163"/>
    </source>
</evidence>
<dbReference type="InterPro" id="IPR038933">
    <property type="entry name" value="Ovate"/>
</dbReference>
<reference evidence="8 9" key="1">
    <citation type="submission" date="2024-06" db="EMBL/GenBank/DDBJ databases">
        <title>A chromosome level genome sequence of Diviner's sage (Salvia divinorum).</title>
        <authorList>
            <person name="Ford S.A."/>
            <person name="Ro D.-K."/>
            <person name="Ness R.W."/>
            <person name="Phillips M.A."/>
        </authorList>
    </citation>
    <scope>NUCLEOTIDE SEQUENCE [LARGE SCALE GENOMIC DNA]</scope>
    <source>
        <strain evidence="8">SAF-2024a</strain>
        <tissue evidence="8">Leaf</tissue>
    </source>
</reference>
<gene>
    <name evidence="8" type="ORF">AAHA92_22354</name>
</gene>
<evidence type="ECO:0000256" key="2">
    <source>
        <dbReference type="ARBA" id="ARBA00022491"/>
    </source>
</evidence>